<dbReference type="KEGG" id="smo:SELMODRAFT_408632"/>
<keyword evidence="3" id="KW-1185">Reference proteome</keyword>
<protein>
    <recommendedName>
        <fullName evidence="4">DUF659 domain-containing protein</fullName>
    </recommendedName>
</protein>
<evidence type="ECO:0000256" key="1">
    <source>
        <dbReference type="SAM" id="MobiDB-lite"/>
    </source>
</evidence>
<dbReference type="Proteomes" id="UP000001514">
    <property type="component" value="Unassembled WGS sequence"/>
</dbReference>
<dbReference type="EMBL" id="GL377574">
    <property type="protein sequence ID" value="EFJ30885.1"/>
    <property type="molecule type" value="Genomic_DNA"/>
</dbReference>
<accession>D8R9G0</accession>
<dbReference type="Gramene" id="EFJ30885">
    <property type="protein sequence ID" value="EFJ30885"/>
    <property type="gene ID" value="SELMODRAFT_408632"/>
</dbReference>
<gene>
    <name evidence="2" type="ORF">SELMODRAFT_408632</name>
</gene>
<reference evidence="2 3" key="1">
    <citation type="journal article" date="2011" name="Science">
        <title>The Selaginella genome identifies genetic changes associated with the evolution of vascular plants.</title>
        <authorList>
            <person name="Banks J.A."/>
            <person name="Nishiyama T."/>
            <person name="Hasebe M."/>
            <person name="Bowman J.L."/>
            <person name="Gribskov M."/>
            <person name="dePamphilis C."/>
            <person name="Albert V.A."/>
            <person name="Aono N."/>
            <person name="Aoyama T."/>
            <person name="Ambrose B.A."/>
            <person name="Ashton N.W."/>
            <person name="Axtell M.J."/>
            <person name="Barker E."/>
            <person name="Barker M.S."/>
            <person name="Bennetzen J.L."/>
            <person name="Bonawitz N.D."/>
            <person name="Chapple C."/>
            <person name="Cheng C."/>
            <person name="Correa L.G."/>
            <person name="Dacre M."/>
            <person name="DeBarry J."/>
            <person name="Dreyer I."/>
            <person name="Elias M."/>
            <person name="Engstrom E.M."/>
            <person name="Estelle M."/>
            <person name="Feng L."/>
            <person name="Finet C."/>
            <person name="Floyd S.K."/>
            <person name="Frommer W.B."/>
            <person name="Fujita T."/>
            <person name="Gramzow L."/>
            <person name="Gutensohn M."/>
            <person name="Harholt J."/>
            <person name="Hattori M."/>
            <person name="Heyl A."/>
            <person name="Hirai T."/>
            <person name="Hiwatashi Y."/>
            <person name="Ishikawa M."/>
            <person name="Iwata M."/>
            <person name="Karol K.G."/>
            <person name="Koehler B."/>
            <person name="Kolukisaoglu U."/>
            <person name="Kubo M."/>
            <person name="Kurata T."/>
            <person name="Lalonde S."/>
            <person name="Li K."/>
            <person name="Li Y."/>
            <person name="Litt A."/>
            <person name="Lyons E."/>
            <person name="Manning G."/>
            <person name="Maruyama T."/>
            <person name="Michael T.P."/>
            <person name="Mikami K."/>
            <person name="Miyazaki S."/>
            <person name="Morinaga S."/>
            <person name="Murata T."/>
            <person name="Mueller-Roeber B."/>
            <person name="Nelson D.R."/>
            <person name="Obara M."/>
            <person name="Oguri Y."/>
            <person name="Olmstead R.G."/>
            <person name="Onodera N."/>
            <person name="Petersen B.L."/>
            <person name="Pils B."/>
            <person name="Prigge M."/>
            <person name="Rensing S.A."/>
            <person name="Riano-Pachon D.M."/>
            <person name="Roberts A.W."/>
            <person name="Sato Y."/>
            <person name="Scheller H.V."/>
            <person name="Schulz B."/>
            <person name="Schulz C."/>
            <person name="Shakirov E.V."/>
            <person name="Shibagaki N."/>
            <person name="Shinohara N."/>
            <person name="Shippen D.E."/>
            <person name="Soerensen I."/>
            <person name="Sotooka R."/>
            <person name="Sugimoto N."/>
            <person name="Sugita M."/>
            <person name="Sumikawa N."/>
            <person name="Tanurdzic M."/>
            <person name="Theissen G."/>
            <person name="Ulvskov P."/>
            <person name="Wakazuki S."/>
            <person name="Weng J.K."/>
            <person name="Willats W.W."/>
            <person name="Wipf D."/>
            <person name="Wolf P.G."/>
            <person name="Yang L."/>
            <person name="Zimmer A.D."/>
            <person name="Zhu Q."/>
            <person name="Mitros T."/>
            <person name="Hellsten U."/>
            <person name="Loque D."/>
            <person name="Otillar R."/>
            <person name="Salamov A."/>
            <person name="Schmutz J."/>
            <person name="Shapiro H."/>
            <person name="Lindquist E."/>
            <person name="Lucas S."/>
            <person name="Rokhsar D."/>
            <person name="Grigoriev I.V."/>
        </authorList>
    </citation>
    <scope>NUCLEOTIDE SEQUENCE [LARGE SCALE GENOMIC DNA]</scope>
</reference>
<dbReference type="InParanoid" id="D8R9G0"/>
<dbReference type="AlphaFoldDB" id="D8R9G0"/>
<proteinExistence type="predicted"/>
<sequence>MGHMSRCGMVKNKTLDSLQNLMLGDTLYGYANLVTNYSYLTSWQPIQEFSKEFVSVARNNIETYNIKLVEFERYGLKVQGLCLIKRPIQEFSKEFVSVARNNIETYNIKLAEFERYGSGRMTRFSNQGASGSQQLDEDACSVGGSTPQASGSIERRLNMFAFPSSKDNKAWEWIEFLEGEDQLISMFPLPLLKALHEDFLDEIYHKTVECIDQQLEKATADILYSKLKSVVSAINTRVLTDDANVAISNIPGNGNTLHDQMRCIKRKCGLSAIVTDNATNMQLVRHKFEAEFEDMWSVLCQFHALNLVLTSWAAQHPKRQLVRPVTTRFGTYYYMLSQPTMTTETANQAMTTAVMHKNCLRKARMEIHLGMFGPLRSASAVTWGQCFRAKRNFSTCSNVLTLKRDNSATWTGGEFDIPKENDSPVVGGSGTGHTTTGFRSYAEVDADDSMSEDEDDDFNRDSDLRLIVRNTMHDSEISGHGDDMD</sequence>
<evidence type="ECO:0000313" key="2">
    <source>
        <dbReference type="EMBL" id="EFJ30885.1"/>
    </source>
</evidence>
<evidence type="ECO:0008006" key="4">
    <source>
        <dbReference type="Google" id="ProtNLM"/>
    </source>
</evidence>
<organism evidence="3">
    <name type="scientific">Selaginella moellendorffii</name>
    <name type="common">Spikemoss</name>
    <dbReference type="NCBI Taxonomy" id="88036"/>
    <lineage>
        <taxon>Eukaryota</taxon>
        <taxon>Viridiplantae</taxon>
        <taxon>Streptophyta</taxon>
        <taxon>Embryophyta</taxon>
        <taxon>Tracheophyta</taxon>
        <taxon>Lycopodiopsida</taxon>
        <taxon>Selaginellales</taxon>
        <taxon>Selaginellaceae</taxon>
        <taxon>Selaginella</taxon>
    </lineage>
</organism>
<evidence type="ECO:0000313" key="3">
    <source>
        <dbReference type="Proteomes" id="UP000001514"/>
    </source>
</evidence>
<name>D8R9G0_SELML</name>
<feature type="region of interest" description="Disordered" evidence="1">
    <location>
        <begin position="413"/>
        <end position="439"/>
    </location>
</feature>
<dbReference type="HOGENOM" id="CLU_563107_0_0_1"/>